<gene>
    <name evidence="2" type="ORF">PIB30_114856</name>
</gene>
<evidence type="ECO:0000313" key="2">
    <source>
        <dbReference type="EMBL" id="MED6215555.1"/>
    </source>
</evidence>
<dbReference type="InterPro" id="IPR056604">
    <property type="entry name" value="GBF1-like_TPR"/>
</dbReference>
<reference evidence="2 3" key="1">
    <citation type="journal article" date="2023" name="Plants (Basel)">
        <title>Bridging the Gap: Combining Genomics and Transcriptomics Approaches to Understand Stylosanthes scabra, an Orphan Legume from the Brazilian Caatinga.</title>
        <authorList>
            <person name="Ferreira-Neto J.R.C."/>
            <person name="da Silva M.D."/>
            <person name="Binneck E."/>
            <person name="de Melo N.F."/>
            <person name="da Silva R.H."/>
            <person name="de Melo A.L.T.M."/>
            <person name="Pandolfi V."/>
            <person name="Bustamante F.O."/>
            <person name="Brasileiro-Vidal A.C."/>
            <person name="Benko-Iseppon A.M."/>
        </authorList>
    </citation>
    <scope>NUCLEOTIDE SEQUENCE [LARGE SCALE GENOMIC DNA]</scope>
    <source>
        <tissue evidence="2">Leaves</tissue>
    </source>
</reference>
<keyword evidence="3" id="KW-1185">Reference proteome</keyword>
<sequence length="149" mass="17191">MWLRLVQGLRKVCLDQREDVRNHALLCLQNCLTGADGIFVPHGRVLQCFDIVIFTLLDDLLEIAQGHSQKEYRNMEGTLILAMKFLSKVFLQLLPDLSQLSTFCKLWLGVLSRMEKYTKVKIRGKRSEKLQETVPELLKNSLLVMKMKG</sequence>
<evidence type="ECO:0000313" key="3">
    <source>
        <dbReference type="Proteomes" id="UP001341840"/>
    </source>
</evidence>
<evidence type="ECO:0000259" key="1">
    <source>
        <dbReference type="Pfam" id="PF23325"/>
    </source>
</evidence>
<dbReference type="Pfam" id="PF23325">
    <property type="entry name" value="TPR_28"/>
    <property type="match status" value="1"/>
</dbReference>
<dbReference type="Proteomes" id="UP001341840">
    <property type="component" value="Unassembled WGS sequence"/>
</dbReference>
<dbReference type="PANTHER" id="PTHR10663">
    <property type="entry name" value="GUANYL-NUCLEOTIDE EXCHANGE FACTOR"/>
    <property type="match status" value="1"/>
</dbReference>
<feature type="non-terminal residue" evidence="2">
    <location>
        <position position="149"/>
    </location>
</feature>
<dbReference type="EMBL" id="JASCZI010252866">
    <property type="protein sequence ID" value="MED6215555.1"/>
    <property type="molecule type" value="Genomic_DNA"/>
</dbReference>
<name>A0ABU6Z1U2_9FABA</name>
<comment type="caution">
    <text evidence="2">The sequence shown here is derived from an EMBL/GenBank/DDBJ whole genome shotgun (WGS) entry which is preliminary data.</text>
</comment>
<dbReference type="PANTHER" id="PTHR10663:SF388">
    <property type="entry name" value="GOLGI-SPECIFIC BREFELDIN A-RESISTANCE GUANINE NUCLEOTIDE EXCHANGE FACTOR 1"/>
    <property type="match status" value="1"/>
</dbReference>
<organism evidence="2 3">
    <name type="scientific">Stylosanthes scabra</name>
    <dbReference type="NCBI Taxonomy" id="79078"/>
    <lineage>
        <taxon>Eukaryota</taxon>
        <taxon>Viridiplantae</taxon>
        <taxon>Streptophyta</taxon>
        <taxon>Embryophyta</taxon>
        <taxon>Tracheophyta</taxon>
        <taxon>Spermatophyta</taxon>
        <taxon>Magnoliopsida</taxon>
        <taxon>eudicotyledons</taxon>
        <taxon>Gunneridae</taxon>
        <taxon>Pentapetalae</taxon>
        <taxon>rosids</taxon>
        <taxon>fabids</taxon>
        <taxon>Fabales</taxon>
        <taxon>Fabaceae</taxon>
        <taxon>Papilionoideae</taxon>
        <taxon>50 kb inversion clade</taxon>
        <taxon>dalbergioids sensu lato</taxon>
        <taxon>Dalbergieae</taxon>
        <taxon>Pterocarpus clade</taxon>
        <taxon>Stylosanthes</taxon>
    </lineage>
</organism>
<protein>
    <recommendedName>
        <fullName evidence="1">GBF1-like tetratricopeptide repeats domain-containing protein</fullName>
    </recommendedName>
</protein>
<accession>A0ABU6Z1U2</accession>
<feature type="domain" description="GBF1-like tetratricopeptide repeats" evidence="1">
    <location>
        <begin position="2"/>
        <end position="146"/>
    </location>
</feature>
<proteinExistence type="predicted"/>